<dbReference type="Pfam" id="PF04502">
    <property type="entry name" value="Saf4_Yju2"/>
    <property type="match status" value="1"/>
</dbReference>
<organism evidence="1 2">
    <name type="scientific">Marasmius oreades</name>
    <name type="common">fairy-ring Marasmius</name>
    <dbReference type="NCBI Taxonomy" id="181124"/>
    <lineage>
        <taxon>Eukaryota</taxon>
        <taxon>Fungi</taxon>
        <taxon>Dikarya</taxon>
        <taxon>Basidiomycota</taxon>
        <taxon>Agaricomycotina</taxon>
        <taxon>Agaricomycetes</taxon>
        <taxon>Agaricomycetidae</taxon>
        <taxon>Agaricales</taxon>
        <taxon>Marasmiineae</taxon>
        <taxon>Marasmiaceae</taxon>
        <taxon>Marasmius</taxon>
    </lineage>
</organism>
<reference evidence="1" key="1">
    <citation type="journal article" date="2021" name="Genome Biol. Evol.">
        <title>The assembled and annotated genome of the fairy-ring fungus Marasmius oreades.</title>
        <authorList>
            <person name="Hiltunen M."/>
            <person name="Ament-Velasquez S.L."/>
            <person name="Johannesson H."/>
        </authorList>
    </citation>
    <scope>NUCLEOTIDE SEQUENCE</scope>
    <source>
        <strain evidence="1">03SP1</strain>
    </source>
</reference>
<dbReference type="EMBL" id="CM032184">
    <property type="protein sequence ID" value="KAG7094340.1"/>
    <property type="molecule type" value="Genomic_DNA"/>
</dbReference>
<dbReference type="Proteomes" id="UP001049176">
    <property type="component" value="Chromosome 4"/>
</dbReference>
<dbReference type="GO" id="GO:0000398">
    <property type="term" value="P:mRNA splicing, via spliceosome"/>
    <property type="evidence" value="ECO:0007669"/>
    <property type="project" value="InterPro"/>
</dbReference>
<dbReference type="GeneID" id="66077016"/>
<dbReference type="KEGG" id="more:E1B28_007940"/>
<keyword evidence="2" id="KW-1185">Reference proteome</keyword>
<dbReference type="OrthoDB" id="360327at2759"/>
<evidence type="ECO:0000313" key="2">
    <source>
        <dbReference type="Proteomes" id="UP001049176"/>
    </source>
</evidence>
<dbReference type="AlphaFoldDB" id="A0A9P7UUI7"/>
<proteinExistence type="predicted"/>
<dbReference type="InterPro" id="IPR007590">
    <property type="entry name" value="Saf4/Yju2"/>
</dbReference>
<sequence length="117" mass="13717">MQRPYRDGCALQPRKKKIGNYYSTPIFSFRCKCHLCSGWFQSTWIQTTRVMSFSQERGRKMRSGIQRGMGFAIHDTDEKAENADPLAALEKSTYTQNHNKNDISKLNWRYPPRIHLS</sequence>
<evidence type="ECO:0000313" key="1">
    <source>
        <dbReference type="EMBL" id="KAG7094340.1"/>
    </source>
</evidence>
<gene>
    <name evidence="1" type="ORF">E1B28_007940</name>
</gene>
<name>A0A9P7UUI7_9AGAR</name>
<protein>
    <submittedName>
        <fullName evidence="1">Uncharacterized protein</fullName>
    </submittedName>
</protein>
<comment type="caution">
    <text evidence="1">The sequence shown here is derived from an EMBL/GenBank/DDBJ whole genome shotgun (WGS) entry which is preliminary data.</text>
</comment>
<accession>A0A9P7UUI7</accession>
<dbReference type="RefSeq" id="XP_043010810.1">
    <property type="nucleotide sequence ID" value="XM_043152724.1"/>
</dbReference>